<evidence type="ECO:0000256" key="10">
    <source>
        <dbReference type="RuleBase" id="RU367119"/>
    </source>
</evidence>
<dbReference type="PANTHER" id="PTHR30570">
    <property type="entry name" value="PERIPLASMIC PHOSPHATE BINDING COMPONENT OF PHOSPHATE ABC TRANSPORTER"/>
    <property type="match status" value="1"/>
</dbReference>
<feature type="region of interest" description="Disordered" evidence="11">
    <location>
        <begin position="23"/>
        <end position="48"/>
    </location>
</feature>
<name>A0AAP8PPW5_9STAP</name>
<reference evidence="14 15" key="1">
    <citation type="submission" date="2017-08" db="EMBL/GenBank/DDBJ databases">
        <title>Draft genome sequences of 64 type strains of genus Staph aureus.</title>
        <authorList>
            <person name="Cole K."/>
            <person name="Golubchik T."/>
            <person name="Russell J."/>
            <person name="Foster D."/>
            <person name="Llewelyn M."/>
            <person name="Wilson D."/>
            <person name="Crook D."/>
            <person name="Paul J."/>
        </authorList>
    </citation>
    <scope>NUCLEOTIDE SEQUENCE [LARGE SCALE GENOMIC DNA]</scope>
    <source>
        <strain evidence="14 15">NCTC 12101</strain>
    </source>
</reference>
<dbReference type="EMBL" id="JAUHQC010000006">
    <property type="protein sequence ID" value="MDN4532520.1"/>
    <property type="molecule type" value="Genomic_DNA"/>
</dbReference>
<evidence type="ECO:0000313" key="13">
    <source>
        <dbReference type="EMBL" id="MDN4532520.1"/>
    </source>
</evidence>
<dbReference type="PROSITE" id="PS51257">
    <property type="entry name" value="PROKAR_LIPOPROTEIN"/>
    <property type="match status" value="1"/>
</dbReference>
<dbReference type="NCBIfam" id="TIGR02136">
    <property type="entry name" value="ptsS_2"/>
    <property type="match status" value="1"/>
</dbReference>
<evidence type="ECO:0000256" key="7">
    <source>
        <dbReference type="ARBA" id="ARBA00022729"/>
    </source>
</evidence>
<dbReference type="GO" id="GO:0005886">
    <property type="term" value="C:plasma membrane"/>
    <property type="evidence" value="ECO:0007669"/>
    <property type="project" value="UniProtKB-SubCell"/>
</dbReference>
<comment type="caution">
    <text evidence="14">The sequence shown here is derived from an EMBL/GenBank/DDBJ whole genome shotgun (WGS) entry which is preliminary data.</text>
</comment>
<comment type="function">
    <text evidence="10">Involved in the system for phosphate transport across the cytoplasmic membrane.</text>
</comment>
<proteinExistence type="inferred from homology"/>
<dbReference type="Pfam" id="PF12849">
    <property type="entry name" value="PBP_like_2"/>
    <property type="match status" value="1"/>
</dbReference>
<dbReference type="SUPFAM" id="SSF53850">
    <property type="entry name" value="Periplasmic binding protein-like II"/>
    <property type="match status" value="1"/>
</dbReference>
<evidence type="ECO:0000256" key="4">
    <source>
        <dbReference type="ARBA" id="ARBA00011529"/>
    </source>
</evidence>
<evidence type="ECO:0000256" key="3">
    <source>
        <dbReference type="ARBA" id="ARBA00008725"/>
    </source>
</evidence>
<dbReference type="GeneID" id="64982304"/>
<keyword evidence="7 10" id="KW-0732">Signal</keyword>
<comment type="subcellular location">
    <subcellularLocation>
        <location evidence="2 10">Cell membrane</location>
        <topology evidence="2 10">Lipid-anchor</topology>
    </subcellularLocation>
</comment>
<feature type="signal peptide" evidence="10">
    <location>
        <begin position="1"/>
        <end position="20"/>
    </location>
</feature>
<dbReference type="Proteomes" id="UP001171687">
    <property type="component" value="Unassembled WGS sequence"/>
</dbReference>
<reference evidence="13" key="2">
    <citation type="submission" date="2023-07" db="EMBL/GenBank/DDBJ databases">
        <title>Evaluation of the beneficial properties of pineapple isolates.</title>
        <authorList>
            <person name="Adefiranye O."/>
        </authorList>
    </citation>
    <scope>NUCLEOTIDE SEQUENCE</scope>
    <source>
        <strain evidence="13">PAPLE_T1</strain>
    </source>
</reference>
<evidence type="ECO:0000256" key="9">
    <source>
        <dbReference type="ARBA" id="ARBA00023288"/>
    </source>
</evidence>
<keyword evidence="6 10" id="KW-0592">Phosphate transport</keyword>
<feature type="compositionally biased region" description="Acidic residues" evidence="11">
    <location>
        <begin position="311"/>
        <end position="330"/>
    </location>
</feature>
<evidence type="ECO:0000256" key="11">
    <source>
        <dbReference type="SAM" id="MobiDB-lite"/>
    </source>
</evidence>
<keyword evidence="10" id="KW-1003">Cell membrane</keyword>
<dbReference type="InterPro" id="IPR011862">
    <property type="entry name" value="Phos-bd"/>
</dbReference>
<dbReference type="RefSeq" id="WP_059106826.1">
    <property type="nucleotide sequence ID" value="NZ_AP024589.1"/>
</dbReference>
<evidence type="ECO:0000259" key="12">
    <source>
        <dbReference type="Pfam" id="PF12849"/>
    </source>
</evidence>
<accession>A0AAP8PPW5</accession>
<feature type="compositionally biased region" description="Basic and acidic residues" evidence="11">
    <location>
        <begin position="294"/>
        <end position="310"/>
    </location>
</feature>
<feature type="region of interest" description="Disordered" evidence="11">
    <location>
        <begin position="292"/>
        <end position="330"/>
    </location>
</feature>
<evidence type="ECO:0000313" key="14">
    <source>
        <dbReference type="EMBL" id="PNZ68512.1"/>
    </source>
</evidence>
<keyword evidence="5 10" id="KW-0813">Transport</keyword>
<evidence type="ECO:0000256" key="6">
    <source>
        <dbReference type="ARBA" id="ARBA00022592"/>
    </source>
</evidence>
<feature type="domain" description="PBP" evidence="12">
    <location>
        <begin position="33"/>
        <end position="280"/>
    </location>
</feature>
<gene>
    <name evidence="14" type="ORF">CD158_03295</name>
    <name evidence="13" type="ORF">QYH67_02810</name>
</gene>
<dbReference type="EMBL" id="PPQW01000014">
    <property type="protein sequence ID" value="PNZ68512.1"/>
    <property type="molecule type" value="Genomic_DNA"/>
</dbReference>
<evidence type="ECO:0000313" key="15">
    <source>
        <dbReference type="Proteomes" id="UP000242470"/>
    </source>
</evidence>
<dbReference type="AlphaFoldDB" id="A0AAP8PPW5"/>
<keyword evidence="10" id="KW-0472">Membrane</keyword>
<evidence type="ECO:0000256" key="2">
    <source>
        <dbReference type="ARBA" id="ARBA00004193"/>
    </source>
</evidence>
<protein>
    <recommendedName>
        <fullName evidence="10">Phosphate-binding protein</fullName>
    </recommendedName>
</protein>
<comment type="function">
    <text evidence="1">Part of the ABC transporter complex PstSACB involved in phosphate import.</text>
</comment>
<organism evidence="14 15">
    <name type="scientific">Staphylococcus auricularis</name>
    <dbReference type="NCBI Taxonomy" id="29379"/>
    <lineage>
        <taxon>Bacteria</taxon>
        <taxon>Bacillati</taxon>
        <taxon>Bacillota</taxon>
        <taxon>Bacilli</taxon>
        <taxon>Bacillales</taxon>
        <taxon>Staphylococcaceae</taxon>
        <taxon>Staphylococcus</taxon>
    </lineage>
</organism>
<evidence type="ECO:0000256" key="5">
    <source>
        <dbReference type="ARBA" id="ARBA00022448"/>
    </source>
</evidence>
<dbReference type="Gene3D" id="3.40.190.10">
    <property type="entry name" value="Periplasmic binding protein-like II"/>
    <property type="match status" value="2"/>
</dbReference>
<dbReference type="InterPro" id="IPR024370">
    <property type="entry name" value="PBP_domain"/>
</dbReference>
<comment type="subunit">
    <text evidence="4 10">The complex is composed of two ATP-binding proteins (PstB), two transmembrane proteins (PstC and PstA) and a solute-binding protein (PstS).</text>
</comment>
<feature type="chain" id="PRO_5042660436" description="Phosphate-binding protein" evidence="10">
    <location>
        <begin position="21"/>
        <end position="330"/>
    </location>
</feature>
<comment type="similarity">
    <text evidence="3 10">Belongs to the PstS family.</text>
</comment>
<dbReference type="GO" id="GO:0042301">
    <property type="term" value="F:phosphate ion binding"/>
    <property type="evidence" value="ECO:0007669"/>
    <property type="project" value="UniProtKB-UniRule"/>
</dbReference>
<dbReference type="PANTHER" id="PTHR30570:SF1">
    <property type="entry name" value="PHOSPHATE-BINDING PROTEIN PSTS"/>
    <property type="match status" value="1"/>
</dbReference>
<sequence>MKKWQLFGTTVLGASLLLGACGGGNGDSEGSGEDVSGEVKGDGSSTVGPIIEKLNEKFSEEYKDVELSSGTAGTGGGFEKFISGSTDFSNASRPIKDEEKEKLEDENIDYNEFKIAQDGVTITVNKDNDFVDELSKDQLKDIYSGKAKTWKDVDSDWPDEDIKAFSPDQSHGTFDFFTEEVMDDGDIEADKNADTNVIVQSVQDNEQGIGYFGYNFYEQNKDKLKEVKIKDEDGKTTEPTEETIQDGSYALSRPLFIYTNEEKLKDNKAFQEFMKFVLDDKGKSAEEAGFVALPEKDYTEQKDELDKIIGDSDDSEDDNSEDDNSEEESK</sequence>
<keyword evidence="9 10" id="KW-0449">Lipoprotein</keyword>
<dbReference type="InterPro" id="IPR050811">
    <property type="entry name" value="Phosphate_ABC_transporter"/>
</dbReference>
<dbReference type="Proteomes" id="UP000242470">
    <property type="component" value="Unassembled WGS sequence"/>
</dbReference>
<keyword evidence="8 10" id="KW-0564">Palmitate</keyword>
<evidence type="ECO:0000256" key="8">
    <source>
        <dbReference type="ARBA" id="ARBA00023139"/>
    </source>
</evidence>
<dbReference type="GO" id="GO:0006817">
    <property type="term" value="P:phosphate ion transport"/>
    <property type="evidence" value="ECO:0007669"/>
    <property type="project" value="UniProtKB-UniRule"/>
</dbReference>
<evidence type="ECO:0000256" key="1">
    <source>
        <dbReference type="ARBA" id="ARBA00002841"/>
    </source>
</evidence>